<dbReference type="CDD" id="cd20267">
    <property type="entry name" value="Complex1_LYR_LYRM7"/>
    <property type="match status" value="1"/>
</dbReference>
<keyword evidence="10" id="KW-1185">Reference proteome</keyword>
<proteinExistence type="inferred from homology"/>
<comment type="subcellular location">
    <subcellularLocation>
        <location evidence="1">Mitochondrion matrix</location>
    </subcellularLocation>
</comment>
<dbReference type="OMA" id="TYKLRFT"/>
<dbReference type="VEuPathDB" id="FungiDB:MSYG_4353"/>
<dbReference type="InterPro" id="IPR008011">
    <property type="entry name" value="Complex1_LYR_dom"/>
</dbReference>
<sequence>MTTTAFSGAQRGRATSLYRSLLRTSRQLFGEDMRAVQAAHAETRRRFLEARLEQDPAKIDEGLEMGEQVHYLLKHNVVQGVPKDGADNTYKLRFTEHTELGSNDTIKQPRPAPTLAEIERTKGAARAPCGGISVRSFSTSVRVGARSPEGPEAPLPRPVARFPNIVILADGSSVRMTTTSPRYMTKMTRDYTNHPLWNPMMGRRTDAGADDDAGRLGRFRRRFAEDGPEQAAQVAFDEGDFDWMSGGREARPGAPIQTKKGKGKK</sequence>
<comment type="function">
    <text evidence="8">Assembly factor required for Rieske Fe-S protein RIP1 incorporation into the cytochrome b-c1 (CIII) complex. Functions as a chaperone, binding to this subunit within the mitochondrial matrix and stabilizing it prior to its translocation and insertion into the late CIII dimeric intermediate within the mitochondrial inner membrane. Modulates the mitochondrial matrix zinc pool.</text>
</comment>
<evidence type="ECO:0000256" key="1">
    <source>
        <dbReference type="ARBA" id="ARBA00004305"/>
    </source>
</evidence>
<keyword evidence="7" id="KW-0143">Chaperone</keyword>
<evidence type="ECO:0000256" key="4">
    <source>
        <dbReference type="ARBA" id="ARBA00015108"/>
    </source>
</evidence>
<keyword evidence="5" id="KW-0809">Transit peptide</keyword>
<keyword evidence="6" id="KW-0496">Mitochondrion</keyword>
<evidence type="ECO:0000256" key="2">
    <source>
        <dbReference type="ARBA" id="ARBA00009949"/>
    </source>
</evidence>
<dbReference type="EMBL" id="LT671828">
    <property type="protein sequence ID" value="SHO79998.1"/>
    <property type="molecule type" value="Genomic_DNA"/>
</dbReference>
<name>M5EQP2_MALS4</name>
<dbReference type="HOGENOM" id="CLU_858217_0_0_1"/>
<dbReference type="InterPro" id="IPR045298">
    <property type="entry name" value="Complex1_LYR_LYRM7"/>
</dbReference>
<accession>M5EQP2</accession>
<comment type="similarity">
    <text evidence="2">Belongs to the complex I LYR family. MZM1 subfamily.</text>
</comment>
<evidence type="ECO:0000313" key="10">
    <source>
        <dbReference type="Proteomes" id="UP000186303"/>
    </source>
</evidence>
<dbReference type="AlphaFoldDB" id="M5EQP2"/>
<dbReference type="PANTHER" id="PTHR46749:SF1">
    <property type="entry name" value="COMPLEX III ASSEMBLY FACTOR LYRM7"/>
    <property type="match status" value="1"/>
</dbReference>
<organism evidence="9 10">
    <name type="scientific">Malassezia sympodialis (strain ATCC 42132)</name>
    <name type="common">Atopic eczema-associated yeast</name>
    <dbReference type="NCBI Taxonomy" id="1230383"/>
    <lineage>
        <taxon>Eukaryota</taxon>
        <taxon>Fungi</taxon>
        <taxon>Dikarya</taxon>
        <taxon>Basidiomycota</taxon>
        <taxon>Ustilaginomycotina</taxon>
        <taxon>Malasseziomycetes</taxon>
        <taxon>Malasseziales</taxon>
        <taxon>Malasseziaceae</taxon>
        <taxon>Malassezia</taxon>
    </lineage>
</organism>
<dbReference type="InterPro" id="IPR050435">
    <property type="entry name" value="MZM1/LYRM7"/>
</dbReference>
<dbReference type="OrthoDB" id="5587740at2759"/>
<dbReference type="RefSeq" id="XP_018741291.1">
    <property type="nucleotide sequence ID" value="XM_018884652.1"/>
</dbReference>
<dbReference type="Gene3D" id="6.20.130.10">
    <property type="match status" value="1"/>
</dbReference>
<dbReference type="STRING" id="1230383.M5EQP2"/>
<evidence type="ECO:0000256" key="7">
    <source>
        <dbReference type="ARBA" id="ARBA00023186"/>
    </source>
</evidence>
<evidence type="ECO:0000256" key="6">
    <source>
        <dbReference type="ARBA" id="ARBA00023128"/>
    </source>
</evidence>
<dbReference type="GO" id="GO:0044183">
    <property type="term" value="F:protein folding chaperone"/>
    <property type="evidence" value="ECO:0007669"/>
    <property type="project" value="TreeGrafter"/>
</dbReference>
<dbReference type="Pfam" id="PF05347">
    <property type="entry name" value="Complex1_LYR"/>
    <property type="match status" value="1"/>
</dbReference>
<evidence type="ECO:0000256" key="3">
    <source>
        <dbReference type="ARBA" id="ARBA00011589"/>
    </source>
</evidence>
<evidence type="ECO:0000313" key="9">
    <source>
        <dbReference type="EMBL" id="SHO79998.1"/>
    </source>
</evidence>
<evidence type="ECO:0000256" key="8">
    <source>
        <dbReference type="ARBA" id="ARBA00025268"/>
    </source>
</evidence>
<dbReference type="Proteomes" id="UP000186303">
    <property type="component" value="Chromosome 8"/>
</dbReference>
<dbReference type="KEGG" id="msym:MSY001_2785"/>
<evidence type="ECO:0000256" key="5">
    <source>
        <dbReference type="ARBA" id="ARBA00022946"/>
    </source>
</evidence>
<reference evidence="10" key="1">
    <citation type="journal article" date="2017" name="Nucleic Acids Res.">
        <title>Proteogenomics produces comprehensive and highly accurate protein-coding gene annotation in a complete genome assembly of Malassezia sympodialis.</title>
        <authorList>
            <person name="Zhu Y."/>
            <person name="Engstroem P.G."/>
            <person name="Tellgren-Roth C."/>
            <person name="Baudo C.D."/>
            <person name="Kennell J.C."/>
            <person name="Sun S."/>
            <person name="Billmyre R.B."/>
            <person name="Schroeder M.S."/>
            <person name="Andersson A."/>
            <person name="Holm T."/>
            <person name="Sigurgeirsson B."/>
            <person name="Wu G."/>
            <person name="Sankaranarayanan S.R."/>
            <person name="Siddharthan R."/>
            <person name="Sanyal K."/>
            <person name="Lundeberg J."/>
            <person name="Nystedt B."/>
            <person name="Boekhout T."/>
            <person name="Dawson T.L. Jr."/>
            <person name="Heitman J."/>
            <person name="Scheynius A."/>
            <person name="Lehtioe J."/>
        </authorList>
    </citation>
    <scope>NUCLEOTIDE SEQUENCE [LARGE SCALE GENOMIC DNA]</scope>
    <source>
        <strain evidence="10">ATCC 42132</strain>
    </source>
</reference>
<protein>
    <recommendedName>
        <fullName evidence="4">Mitochondrial zinc maintenance protein 1, mitochondrial</fullName>
    </recommendedName>
</protein>
<gene>
    <name evidence="9" type="ORF">MSYG_4353</name>
</gene>
<dbReference type="PANTHER" id="PTHR46749">
    <property type="entry name" value="COMPLEX III ASSEMBLY FACTOR LYRM7"/>
    <property type="match status" value="1"/>
</dbReference>
<comment type="subunit">
    <text evidence="3">Interacts with RIP1.</text>
</comment>
<dbReference type="GO" id="GO:0005759">
    <property type="term" value="C:mitochondrial matrix"/>
    <property type="evidence" value="ECO:0007669"/>
    <property type="project" value="UniProtKB-SubCell"/>
</dbReference>
<dbReference type="GO" id="GO:0034551">
    <property type="term" value="P:mitochondrial respiratory chain complex III assembly"/>
    <property type="evidence" value="ECO:0007669"/>
    <property type="project" value="InterPro"/>
</dbReference>